<gene>
    <name evidence="2" type="ORF">BDP27DRAFT_1429965</name>
</gene>
<feature type="transmembrane region" description="Helical" evidence="1">
    <location>
        <begin position="129"/>
        <end position="152"/>
    </location>
</feature>
<keyword evidence="1" id="KW-1133">Transmembrane helix</keyword>
<feature type="transmembrane region" description="Helical" evidence="1">
    <location>
        <begin position="172"/>
        <end position="195"/>
    </location>
</feature>
<organism evidence="2 3">
    <name type="scientific">Rhodocollybia butyracea</name>
    <dbReference type="NCBI Taxonomy" id="206335"/>
    <lineage>
        <taxon>Eukaryota</taxon>
        <taxon>Fungi</taxon>
        <taxon>Dikarya</taxon>
        <taxon>Basidiomycota</taxon>
        <taxon>Agaricomycotina</taxon>
        <taxon>Agaricomycetes</taxon>
        <taxon>Agaricomycetidae</taxon>
        <taxon>Agaricales</taxon>
        <taxon>Marasmiineae</taxon>
        <taxon>Omphalotaceae</taxon>
        <taxon>Rhodocollybia</taxon>
    </lineage>
</organism>
<feature type="transmembrane region" description="Helical" evidence="1">
    <location>
        <begin position="18"/>
        <end position="38"/>
    </location>
</feature>
<dbReference type="AlphaFoldDB" id="A0A9P5PC98"/>
<accession>A0A9P5PC98</accession>
<evidence type="ECO:0000256" key="1">
    <source>
        <dbReference type="SAM" id="Phobius"/>
    </source>
</evidence>
<dbReference type="EMBL" id="JADNRY010000239">
    <property type="protein sequence ID" value="KAF9060532.1"/>
    <property type="molecule type" value="Genomic_DNA"/>
</dbReference>
<feature type="transmembrane region" description="Helical" evidence="1">
    <location>
        <begin position="95"/>
        <end position="117"/>
    </location>
</feature>
<feature type="transmembrane region" description="Helical" evidence="1">
    <location>
        <begin position="50"/>
        <end position="68"/>
    </location>
</feature>
<feature type="transmembrane region" description="Helical" evidence="1">
    <location>
        <begin position="246"/>
        <end position="266"/>
    </location>
</feature>
<proteinExistence type="predicted"/>
<dbReference type="OrthoDB" id="3354175at2759"/>
<feature type="transmembrane region" description="Helical" evidence="1">
    <location>
        <begin position="207"/>
        <end position="234"/>
    </location>
</feature>
<sequence>MAVTLDAISIASIFTECILYGESGYFSVLFVIALYVLFKKRTKHQKLNKPMVAVSTGMFILATIHVGVDLRRLMEAFLYYTKGPAVQYLSEVDTVVYLIKTTAYCLQTLTGDGFVLYRLYLVWNGRKMVVLPICVCFAVSFGLVISGLRAFAIASPTAPVFTPHLQHGVVSFFALTLFINLSCSLLIAGRIWWIHQQTTGIMRSGRSLIPAAVVIIESGAIYSACLIILLTLYLSGSFAQSISLDAVPHVIGIVFSLIIVRVGLGLSTDHDGETKKITTLFANSSALTEPQNAEHNTPMQAIAIQIESATHSDSQETKFGGSRSAELVSRFCKEEEEV</sequence>
<name>A0A9P5PC98_9AGAR</name>
<reference evidence="2" key="1">
    <citation type="submission" date="2020-11" db="EMBL/GenBank/DDBJ databases">
        <authorList>
            <consortium name="DOE Joint Genome Institute"/>
            <person name="Ahrendt S."/>
            <person name="Riley R."/>
            <person name="Andreopoulos W."/>
            <person name="Labutti K."/>
            <person name="Pangilinan J."/>
            <person name="Ruiz-Duenas F.J."/>
            <person name="Barrasa J.M."/>
            <person name="Sanchez-Garcia M."/>
            <person name="Camarero S."/>
            <person name="Miyauchi S."/>
            <person name="Serrano A."/>
            <person name="Linde D."/>
            <person name="Babiker R."/>
            <person name="Drula E."/>
            <person name="Ayuso-Fernandez I."/>
            <person name="Pacheco R."/>
            <person name="Padilla G."/>
            <person name="Ferreira P."/>
            <person name="Barriuso J."/>
            <person name="Kellner H."/>
            <person name="Castanera R."/>
            <person name="Alfaro M."/>
            <person name="Ramirez L."/>
            <person name="Pisabarro A.G."/>
            <person name="Kuo A."/>
            <person name="Tritt A."/>
            <person name="Lipzen A."/>
            <person name="He G."/>
            <person name="Yan M."/>
            <person name="Ng V."/>
            <person name="Cullen D."/>
            <person name="Martin F."/>
            <person name="Rosso M.-N."/>
            <person name="Henrissat B."/>
            <person name="Hibbett D."/>
            <person name="Martinez A.T."/>
            <person name="Grigoriev I.V."/>
        </authorList>
    </citation>
    <scope>NUCLEOTIDE SEQUENCE</scope>
    <source>
        <strain evidence="2">AH 40177</strain>
    </source>
</reference>
<evidence type="ECO:0000313" key="3">
    <source>
        <dbReference type="Proteomes" id="UP000772434"/>
    </source>
</evidence>
<keyword evidence="1" id="KW-0472">Membrane</keyword>
<keyword evidence="3" id="KW-1185">Reference proteome</keyword>
<dbReference type="Proteomes" id="UP000772434">
    <property type="component" value="Unassembled WGS sequence"/>
</dbReference>
<protein>
    <submittedName>
        <fullName evidence="2">Uncharacterized protein</fullName>
    </submittedName>
</protein>
<keyword evidence="1" id="KW-0812">Transmembrane</keyword>
<evidence type="ECO:0000313" key="2">
    <source>
        <dbReference type="EMBL" id="KAF9060532.1"/>
    </source>
</evidence>
<comment type="caution">
    <text evidence="2">The sequence shown here is derived from an EMBL/GenBank/DDBJ whole genome shotgun (WGS) entry which is preliminary data.</text>
</comment>